<dbReference type="RefSeq" id="WP_148981001.1">
    <property type="nucleotide sequence ID" value="NZ_CP043315.1"/>
</dbReference>
<feature type="transmembrane region" description="Helical" evidence="10">
    <location>
        <begin position="34"/>
        <end position="53"/>
    </location>
</feature>
<evidence type="ECO:0000256" key="7">
    <source>
        <dbReference type="ARBA" id="ARBA00023136"/>
    </source>
</evidence>
<protein>
    <recommendedName>
        <fullName evidence="13">Lipid II flippase MurJ</fullName>
    </recommendedName>
</protein>
<feature type="transmembrane region" description="Helical" evidence="10">
    <location>
        <begin position="240"/>
        <end position="261"/>
    </location>
</feature>
<dbReference type="GO" id="GO:0034204">
    <property type="term" value="P:lipid translocation"/>
    <property type="evidence" value="ECO:0007669"/>
    <property type="project" value="TreeGrafter"/>
</dbReference>
<comment type="function">
    <text evidence="8">Involved in peptidoglycan biosynthesis. Transports lipid-linked peptidoglycan precursors from the inner to the outer leaflet of the cytoplasmic membrane.</text>
</comment>
<evidence type="ECO:0008006" key="13">
    <source>
        <dbReference type="Google" id="ProtNLM"/>
    </source>
</evidence>
<feature type="transmembrane region" description="Helical" evidence="10">
    <location>
        <begin position="281"/>
        <end position="298"/>
    </location>
</feature>
<dbReference type="PANTHER" id="PTHR47019">
    <property type="entry name" value="LIPID II FLIPPASE MURJ"/>
    <property type="match status" value="1"/>
</dbReference>
<evidence type="ECO:0000256" key="5">
    <source>
        <dbReference type="ARBA" id="ARBA00022984"/>
    </source>
</evidence>
<dbReference type="PRINTS" id="PR01806">
    <property type="entry name" value="VIRFACTRMVIN"/>
</dbReference>
<dbReference type="InterPro" id="IPR051050">
    <property type="entry name" value="Lipid_II_flippase_MurJ/MviN"/>
</dbReference>
<evidence type="ECO:0000256" key="6">
    <source>
        <dbReference type="ARBA" id="ARBA00022989"/>
    </source>
</evidence>
<feature type="transmembrane region" description="Helical" evidence="10">
    <location>
        <begin position="319"/>
        <end position="344"/>
    </location>
</feature>
<keyword evidence="4" id="KW-0133">Cell shape</keyword>
<dbReference type="GO" id="GO:0015648">
    <property type="term" value="F:lipid-linked peptidoglycan transporter activity"/>
    <property type="evidence" value="ECO:0007669"/>
    <property type="project" value="TreeGrafter"/>
</dbReference>
<dbReference type="GO" id="GO:0009252">
    <property type="term" value="P:peptidoglycan biosynthetic process"/>
    <property type="evidence" value="ECO:0007669"/>
    <property type="project" value="UniProtKB-KW"/>
</dbReference>
<keyword evidence="12" id="KW-1185">Reference proteome</keyword>
<keyword evidence="3 10" id="KW-0812">Transmembrane</keyword>
<evidence type="ECO:0000256" key="4">
    <source>
        <dbReference type="ARBA" id="ARBA00022960"/>
    </source>
</evidence>
<feature type="transmembrane region" description="Helical" evidence="10">
    <location>
        <begin position="134"/>
        <end position="154"/>
    </location>
</feature>
<feature type="transmembrane region" description="Helical" evidence="10">
    <location>
        <begin position="161"/>
        <end position="181"/>
    </location>
</feature>
<dbReference type="Pfam" id="PF03023">
    <property type="entry name" value="MurJ"/>
    <property type="match status" value="1"/>
</dbReference>
<keyword evidence="2" id="KW-1003">Cell membrane</keyword>
<keyword evidence="5" id="KW-0573">Peptidoglycan synthesis</keyword>
<comment type="similarity">
    <text evidence="9">Belongs to the MurJ/MviN family.</text>
</comment>
<evidence type="ECO:0000256" key="3">
    <source>
        <dbReference type="ARBA" id="ARBA00022692"/>
    </source>
</evidence>
<evidence type="ECO:0000256" key="2">
    <source>
        <dbReference type="ARBA" id="ARBA00022475"/>
    </source>
</evidence>
<dbReference type="GO" id="GO:0008360">
    <property type="term" value="P:regulation of cell shape"/>
    <property type="evidence" value="ECO:0007669"/>
    <property type="project" value="UniProtKB-KW"/>
</dbReference>
<evidence type="ECO:0000256" key="9">
    <source>
        <dbReference type="ARBA" id="ARBA00061532"/>
    </source>
</evidence>
<keyword evidence="7 10" id="KW-0472">Membrane</keyword>
<gene>
    <name evidence="11" type="ORF">FZC35_02085</name>
</gene>
<dbReference type="PANTHER" id="PTHR47019:SF1">
    <property type="entry name" value="LIPID II FLIPPASE MURJ"/>
    <property type="match status" value="1"/>
</dbReference>
<evidence type="ECO:0000256" key="8">
    <source>
        <dbReference type="ARBA" id="ARBA00060041"/>
    </source>
</evidence>
<evidence type="ECO:0000313" key="11">
    <source>
        <dbReference type="EMBL" id="QEK38154.1"/>
    </source>
</evidence>
<dbReference type="EMBL" id="CP043315">
    <property type="protein sequence ID" value="QEK38154.1"/>
    <property type="molecule type" value="Genomic_DNA"/>
</dbReference>
<name>A0A5C0UGJ6_9PROT</name>
<dbReference type="KEGG" id="cip:FZC35_02085"/>
<sequence length="441" mass="50433">MSKSQSIYKKFILSSACVSCFALISRVLGYFRDIIILNWAGVGAITDAYILAVKFPSLFRKVISDGSMNNLLIPMLKDLKLKNKNPNAFLAKLIVKLCKCIIIVMIIFLLFIKYGTYFIFPNLSSEAALYFIKFSYFILPSLFFMGLSSVLVSSLNFNKKFAVCAVSSAICNIIAIATLLICYKFNLPFSLIGFAILLGNIVQFIWIIFHAWRNNLIPLYEKINSDDMYEKEFMVFKKKFINISFSSGISQIMIMFSSWFVSFLPTGNISYLAFADRIMQVPLSLIGIVFSTTFLLYLTQYIKEKEIYKAKELYNQVWIYGLVGSSVISILIFFLSLPICKILFLRGKMTLIDVMHISSYLKIYILSVPAYTLSKIMNAVFFAYDNTKIPLRGAMAQFASNFVLMPILFHMGSFGISISFLISAWIYALYLFIEIRKERFL</sequence>
<feature type="transmembrane region" description="Helical" evidence="10">
    <location>
        <begin position="7"/>
        <end position="28"/>
    </location>
</feature>
<dbReference type="InterPro" id="IPR004268">
    <property type="entry name" value="MurJ"/>
</dbReference>
<feature type="transmembrane region" description="Helical" evidence="10">
    <location>
        <begin position="89"/>
        <end position="114"/>
    </location>
</feature>
<evidence type="ECO:0000313" key="12">
    <source>
        <dbReference type="Proteomes" id="UP000325155"/>
    </source>
</evidence>
<dbReference type="GO" id="GO:0005886">
    <property type="term" value="C:plasma membrane"/>
    <property type="evidence" value="ECO:0007669"/>
    <property type="project" value="UniProtKB-SubCell"/>
</dbReference>
<organism evidence="11 12">
    <name type="scientific">Candidatus Cytomitobacter indipagum</name>
    <dbReference type="NCBI Taxonomy" id="2601575"/>
    <lineage>
        <taxon>Bacteria</taxon>
        <taxon>Pseudomonadati</taxon>
        <taxon>Pseudomonadota</taxon>
        <taxon>Alphaproteobacteria</taxon>
        <taxon>Holosporales</taxon>
        <taxon>Holosporaceae</taxon>
        <taxon>Candidatus Cytomitobacter</taxon>
    </lineage>
</organism>
<reference evidence="11 12" key="1">
    <citation type="submission" date="2019-08" db="EMBL/GenBank/DDBJ databases">
        <title>Highly reduced genomes of protist endosymbionts show evolutionary convergence.</title>
        <authorList>
            <person name="George E."/>
            <person name="Husnik F."/>
            <person name="Tashyreva D."/>
            <person name="Prokopchuk G."/>
            <person name="Horak A."/>
            <person name="Kwong W.K."/>
            <person name="Lukes J."/>
            <person name="Keeling P.J."/>
        </authorList>
    </citation>
    <scope>NUCLEOTIDE SEQUENCE [LARGE SCALE GENOMIC DNA]</scope>
    <source>
        <strain evidence="11">1605</strain>
    </source>
</reference>
<dbReference type="Proteomes" id="UP000325155">
    <property type="component" value="Chromosome"/>
</dbReference>
<keyword evidence="6 10" id="KW-1133">Transmembrane helix</keyword>
<evidence type="ECO:0000256" key="10">
    <source>
        <dbReference type="SAM" id="Phobius"/>
    </source>
</evidence>
<feature type="transmembrane region" description="Helical" evidence="10">
    <location>
        <begin position="415"/>
        <end position="433"/>
    </location>
</feature>
<proteinExistence type="inferred from homology"/>
<accession>A0A5C0UGJ6</accession>
<comment type="subcellular location">
    <subcellularLocation>
        <location evidence="1">Cell membrane</location>
        <topology evidence="1">Multi-pass membrane protein</topology>
    </subcellularLocation>
</comment>
<dbReference type="OrthoDB" id="9816572at2"/>
<feature type="transmembrane region" description="Helical" evidence="10">
    <location>
        <begin position="187"/>
        <end position="209"/>
    </location>
</feature>
<dbReference type="AlphaFoldDB" id="A0A5C0UGJ6"/>
<evidence type="ECO:0000256" key="1">
    <source>
        <dbReference type="ARBA" id="ARBA00004651"/>
    </source>
</evidence>